<proteinExistence type="predicted"/>
<dbReference type="Gene3D" id="3.40.630.30">
    <property type="match status" value="1"/>
</dbReference>
<dbReference type="EMBL" id="CP019384">
    <property type="protein sequence ID" value="QAT16693.1"/>
    <property type="molecule type" value="Genomic_DNA"/>
</dbReference>
<dbReference type="GO" id="GO:0016747">
    <property type="term" value="F:acyltransferase activity, transferring groups other than amino-acyl groups"/>
    <property type="evidence" value="ECO:0007669"/>
    <property type="project" value="InterPro"/>
</dbReference>
<keyword evidence="4" id="KW-0012">Acyltransferase</keyword>
<name>A0A410P3I1_VELA1</name>
<dbReference type="SUPFAM" id="SSF55729">
    <property type="entry name" value="Acyl-CoA N-acyltransferases (Nat)"/>
    <property type="match status" value="1"/>
</dbReference>
<dbReference type="KEGG" id="vai:BU251_02570"/>
<sequence>MSEGSSLTSPALLQGAHAIDRFDCGDESLNGYLKKYALINNQNGASRTYVTTKNNQVVGYYTLTPGSVSKLEAPQRIGKGLANYPVPVVILARLATDKTARGTGLGKALLWDALVRIVAAADSIGGRAILVHAKNERAKSFYEHFGFEPSPIDPLHMYLLIKDVKKTLGI</sequence>
<dbReference type="InterPro" id="IPR000182">
    <property type="entry name" value="GNAT_dom"/>
</dbReference>
<protein>
    <submittedName>
        <fullName evidence="7">GNAT family N-acetyltransferase</fullName>
    </submittedName>
</protein>
<evidence type="ECO:0000256" key="1">
    <source>
        <dbReference type="ARBA" id="ARBA00022491"/>
    </source>
</evidence>
<evidence type="ECO:0000256" key="3">
    <source>
        <dbReference type="ARBA" id="ARBA00022679"/>
    </source>
</evidence>
<feature type="domain" description="N-acetyltransferase" evidence="6">
    <location>
        <begin position="1"/>
        <end position="165"/>
    </location>
</feature>
<evidence type="ECO:0000259" key="6">
    <source>
        <dbReference type="PROSITE" id="PS51186"/>
    </source>
</evidence>
<keyword evidence="2" id="KW-1277">Toxin-antitoxin system</keyword>
<evidence type="ECO:0000256" key="5">
    <source>
        <dbReference type="ARBA" id="ARBA00049880"/>
    </source>
</evidence>
<evidence type="ECO:0000313" key="7">
    <source>
        <dbReference type="EMBL" id="QAT16693.1"/>
    </source>
</evidence>
<dbReference type="PANTHER" id="PTHR36449">
    <property type="entry name" value="ACETYLTRANSFERASE-RELATED"/>
    <property type="match status" value="1"/>
</dbReference>
<keyword evidence="3 7" id="KW-0808">Transferase</keyword>
<reference evidence="7 8" key="1">
    <citation type="submission" date="2017-01" db="EMBL/GenBank/DDBJ databases">
        <title>First insights into the biology of 'candidatus Vampirococcus archaeovorus'.</title>
        <authorList>
            <person name="Kizina J."/>
            <person name="Jordan S."/>
            <person name="Stueber K."/>
            <person name="Reinhardt R."/>
            <person name="Harder J."/>
        </authorList>
    </citation>
    <scope>NUCLEOTIDE SEQUENCE [LARGE SCALE GENOMIC DNA]</scope>
    <source>
        <strain evidence="7 8">LiM</strain>
    </source>
</reference>
<dbReference type="CDD" id="cd04301">
    <property type="entry name" value="NAT_SF"/>
    <property type="match status" value="1"/>
</dbReference>
<evidence type="ECO:0000256" key="2">
    <source>
        <dbReference type="ARBA" id="ARBA00022649"/>
    </source>
</evidence>
<dbReference type="Pfam" id="PF13508">
    <property type="entry name" value="Acetyltransf_7"/>
    <property type="match status" value="1"/>
</dbReference>
<dbReference type="AlphaFoldDB" id="A0A410P3I1"/>
<evidence type="ECO:0000256" key="4">
    <source>
        <dbReference type="ARBA" id="ARBA00023315"/>
    </source>
</evidence>
<dbReference type="InterPro" id="IPR016181">
    <property type="entry name" value="Acyl_CoA_acyltransferase"/>
</dbReference>
<dbReference type="RefSeq" id="WP_128699330.1">
    <property type="nucleotide sequence ID" value="NZ_CP019384.1"/>
</dbReference>
<dbReference type="PROSITE" id="PS51186">
    <property type="entry name" value="GNAT"/>
    <property type="match status" value="1"/>
</dbReference>
<organism evidence="7 8">
    <name type="scientific">Velamenicoccus archaeovorus</name>
    <dbReference type="NCBI Taxonomy" id="1930593"/>
    <lineage>
        <taxon>Bacteria</taxon>
        <taxon>Pseudomonadati</taxon>
        <taxon>Candidatus Omnitrophota</taxon>
        <taxon>Candidatus Velamenicoccus</taxon>
    </lineage>
</organism>
<accession>A0A410P3I1</accession>
<comment type="catalytic activity">
    <reaction evidence="5">
        <text>glycyl-tRNA(Gly) + acetyl-CoA = N-acetylglycyl-tRNA(Gly) + CoA + H(+)</text>
        <dbReference type="Rhea" id="RHEA:81867"/>
        <dbReference type="Rhea" id="RHEA-COMP:9683"/>
        <dbReference type="Rhea" id="RHEA-COMP:19766"/>
        <dbReference type="ChEBI" id="CHEBI:15378"/>
        <dbReference type="ChEBI" id="CHEBI:57287"/>
        <dbReference type="ChEBI" id="CHEBI:57288"/>
        <dbReference type="ChEBI" id="CHEBI:78522"/>
        <dbReference type="ChEBI" id="CHEBI:232036"/>
    </reaction>
</comment>
<gene>
    <name evidence="7" type="ORF">BU251_02570</name>
</gene>
<dbReference type="OrthoDB" id="9799147at2"/>
<keyword evidence="8" id="KW-1185">Reference proteome</keyword>
<dbReference type="Proteomes" id="UP000287243">
    <property type="component" value="Chromosome"/>
</dbReference>
<evidence type="ECO:0000313" key="8">
    <source>
        <dbReference type="Proteomes" id="UP000287243"/>
    </source>
</evidence>
<keyword evidence="1" id="KW-0678">Repressor</keyword>
<dbReference type="PANTHER" id="PTHR36449:SF1">
    <property type="entry name" value="ACETYLTRANSFERASE"/>
    <property type="match status" value="1"/>
</dbReference>